<accession>A0ABC8SMI7</accession>
<reference evidence="1 2" key="1">
    <citation type="submission" date="2024-02" db="EMBL/GenBank/DDBJ databases">
        <authorList>
            <person name="Vignale AGUSTIN F."/>
            <person name="Sosa J E."/>
            <person name="Modenutti C."/>
        </authorList>
    </citation>
    <scope>NUCLEOTIDE SEQUENCE [LARGE SCALE GENOMIC DNA]</scope>
</reference>
<evidence type="ECO:0000313" key="2">
    <source>
        <dbReference type="Proteomes" id="UP001642360"/>
    </source>
</evidence>
<protein>
    <submittedName>
        <fullName evidence="1">Uncharacterized protein</fullName>
    </submittedName>
</protein>
<organism evidence="1 2">
    <name type="scientific">Ilex paraguariensis</name>
    <name type="common">yerba mate</name>
    <dbReference type="NCBI Taxonomy" id="185542"/>
    <lineage>
        <taxon>Eukaryota</taxon>
        <taxon>Viridiplantae</taxon>
        <taxon>Streptophyta</taxon>
        <taxon>Embryophyta</taxon>
        <taxon>Tracheophyta</taxon>
        <taxon>Spermatophyta</taxon>
        <taxon>Magnoliopsida</taxon>
        <taxon>eudicotyledons</taxon>
        <taxon>Gunneridae</taxon>
        <taxon>Pentapetalae</taxon>
        <taxon>asterids</taxon>
        <taxon>campanulids</taxon>
        <taxon>Aquifoliales</taxon>
        <taxon>Aquifoliaceae</taxon>
        <taxon>Ilex</taxon>
    </lineage>
</organism>
<dbReference type="EMBL" id="CAUOFW020003169">
    <property type="protein sequence ID" value="CAK9158406.1"/>
    <property type="molecule type" value="Genomic_DNA"/>
</dbReference>
<dbReference type="AlphaFoldDB" id="A0ABC8SMI7"/>
<comment type="caution">
    <text evidence="1">The sequence shown here is derived from an EMBL/GenBank/DDBJ whole genome shotgun (WGS) entry which is preliminary data.</text>
</comment>
<proteinExistence type="predicted"/>
<sequence length="67" mass="7699">MTQEETSYVLFLAKRDPYLGEDDEATSNDDEDHLYDEDDEATLAQKNKYRAKRGSSLLASEKLNLIK</sequence>
<gene>
    <name evidence="1" type="ORF">ILEXP_LOCUS27046</name>
</gene>
<evidence type="ECO:0000313" key="1">
    <source>
        <dbReference type="EMBL" id="CAK9158406.1"/>
    </source>
</evidence>
<dbReference type="Proteomes" id="UP001642360">
    <property type="component" value="Unassembled WGS sequence"/>
</dbReference>
<name>A0ABC8SMI7_9AQUA</name>
<keyword evidence="2" id="KW-1185">Reference proteome</keyword>